<dbReference type="WBParaSite" id="JU765_v2.g18070.t1">
    <property type="protein sequence ID" value="JU765_v2.g18070.t1"/>
    <property type="gene ID" value="JU765_v2.g18070"/>
</dbReference>
<organism evidence="1 2">
    <name type="scientific">Panagrolaimus sp. JU765</name>
    <dbReference type="NCBI Taxonomy" id="591449"/>
    <lineage>
        <taxon>Eukaryota</taxon>
        <taxon>Metazoa</taxon>
        <taxon>Ecdysozoa</taxon>
        <taxon>Nematoda</taxon>
        <taxon>Chromadorea</taxon>
        <taxon>Rhabditida</taxon>
        <taxon>Tylenchina</taxon>
        <taxon>Panagrolaimomorpha</taxon>
        <taxon>Panagrolaimoidea</taxon>
        <taxon>Panagrolaimidae</taxon>
        <taxon>Panagrolaimus</taxon>
    </lineage>
</organism>
<dbReference type="Proteomes" id="UP000887576">
    <property type="component" value="Unplaced"/>
</dbReference>
<evidence type="ECO:0000313" key="2">
    <source>
        <dbReference type="WBParaSite" id="JU765_v2.g18070.t1"/>
    </source>
</evidence>
<proteinExistence type="predicted"/>
<evidence type="ECO:0000313" key="1">
    <source>
        <dbReference type="Proteomes" id="UP000887576"/>
    </source>
</evidence>
<name>A0AC34QNP5_9BILA</name>
<accession>A0AC34QNP5</accession>
<protein>
    <submittedName>
        <fullName evidence="2">Uncharacterized protein</fullName>
    </submittedName>
</protein>
<sequence length="117" mass="13717">MDSFVASEKEEKLLKILNGFVDCFESRNPDTGLNPESQKKCRRFYDVAGRRDGHNYRRIFSLLIKKAETQANGSLFVLKTLTAFFDMIKLLEIDEIHKLYILNYCWNLFDDNILDTV</sequence>
<reference evidence="2" key="1">
    <citation type="submission" date="2022-11" db="UniProtKB">
        <authorList>
            <consortium name="WormBaseParasite"/>
        </authorList>
    </citation>
    <scope>IDENTIFICATION</scope>
</reference>